<dbReference type="Gene3D" id="1.20.1410.10">
    <property type="entry name" value="I/LWEQ domain"/>
    <property type="match status" value="1"/>
</dbReference>
<name>A0A0D2ANI2_9PEZI</name>
<dbReference type="VEuPathDB" id="FungiDB:PV09_00984"/>
<dbReference type="OrthoDB" id="4088536at2759"/>
<feature type="region of interest" description="Disordered" evidence="1">
    <location>
        <begin position="194"/>
        <end position="228"/>
    </location>
</feature>
<dbReference type="Proteomes" id="UP000053259">
    <property type="component" value="Unassembled WGS sequence"/>
</dbReference>
<accession>A0A0D2ANI2</accession>
<sequence length="364" mass="40481">MATSATLLAKVAQVEALLARCNQTLSSSTPAKSSTTPSTDAPNPLLVLRDTAKLLRAHATKIGLLLINEPFTPSAVQKELAACEKLCVPSMVGAVGVVHPQMWTESLAKEARLRVQAATGAFGILLADVRSKCQGGTVRVESVQHKEKTLVSTGQVWEACDALVELERRGLVDVVLKKAKEREDMIKDALEELKEWREDEEEQDEGFVAGSDDDDDDDDRNSAEDLFAGGRLPAHREDIKELFDAAFKQLKLVNMLFQAIIKRRAKTFTVPEYEDASRRSERIARVTRANDLLERMQAIGEGVDELAGAFYELNTEQAKTQLHSLVVSAHALADSMQRSWEDGEDEFTGWSKKWKETMRKQERE</sequence>
<dbReference type="RefSeq" id="XP_016217909.1">
    <property type="nucleotide sequence ID" value="XM_016353814.1"/>
</dbReference>
<feature type="domain" description="Cyclin-D1-binding protein 1-like N-terminal" evidence="2">
    <location>
        <begin position="48"/>
        <end position="199"/>
    </location>
</feature>
<dbReference type="STRING" id="253628.A0A0D2ANI2"/>
<dbReference type="Gene3D" id="1.20.1420.10">
    <property type="entry name" value="Talin, central domain"/>
    <property type="match status" value="1"/>
</dbReference>
<dbReference type="InterPro" id="IPR026907">
    <property type="entry name" value="GCIP-like"/>
</dbReference>
<evidence type="ECO:0000259" key="2">
    <source>
        <dbReference type="Pfam" id="PF13324"/>
    </source>
</evidence>
<evidence type="ECO:0000256" key="1">
    <source>
        <dbReference type="SAM" id="MobiDB-lite"/>
    </source>
</evidence>
<dbReference type="AlphaFoldDB" id="A0A0D2ANI2"/>
<proteinExistence type="predicted"/>
<dbReference type="PANTHER" id="PTHR15492:SF1">
    <property type="entry name" value="CYCLIN-D1-BINDING PROTEIN 1"/>
    <property type="match status" value="1"/>
</dbReference>
<keyword evidence="4" id="KW-1185">Reference proteome</keyword>
<dbReference type="HOGENOM" id="CLU_040328_0_0_1"/>
<gene>
    <name evidence="3" type="ORF">PV09_00984</name>
</gene>
<reference evidence="3 4" key="1">
    <citation type="submission" date="2015-01" db="EMBL/GenBank/DDBJ databases">
        <title>The Genome Sequence of Ochroconis gallopava CBS43764.</title>
        <authorList>
            <consortium name="The Broad Institute Genomics Platform"/>
            <person name="Cuomo C."/>
            <person name="de Hoog S."/>
            <person name="Gorbushina A."/>
            <person name="Stielow B."/>
            <person name="Teixiera M."/>
            <person name="Abouelleil A."/>
            <person name="Chapman S.B."/>
            <person name="Priest M."/>
            <person name="Young S.K."/>
            <person name="Wortman J."/>
            <person name="Nusbaum C."/>
            <person name="Birren B."/>
        </authorList>
    </citation>
    <scope>NUCLEOTIDE SEQUENCE [LARGE SCALE GENOMIC DNA]</scope>
    <source>
        <strain evidence="3 4">CBS 43764</strain>
    </source>
</reference>
<dbReference type="FunCoup" id="A0A0D2ANI2">
    <property type="interactions" value="64"/>
</dbReference>
<dbReference type="PANTHER" id="PTHR15492">
    <property type="entry name" value="CYCLIN D1-BINDING PROTEIN 1"/>
    <property type="match status" value="1"/>
</dbReference>
<dbReference type="GO" id="GO:0005634">
    <property type="term" value="C:nucleus"/>
    <property type="evidence" value="ECO:0007669"/>
    <property type="project" value="TreeGrafter"/>
</dbReference>
<evidence type="ECO:0000313" key="3">
    <source>
        <dbReference type="EMBL" id="KIW08040.1"/>
    </source>
</evidence>
<dbReference type="InterPro" id="IPR049317">
    <property type="entry name" value="GCIP-like_N"/>
</dbReference>
<protein>
    <recommendedName>
        <fullName evidence="2">Cyclin-D1-binding protein 1-like N-terminal domain-containing protein</fullName>
    </recommendedName>
</protein>
<dbReference type="InParanoid" id="A0A0D2ANI2"/>
<dbReference type="Pfam" id="PF13324">
    <property type="entry name" value="GCIP_N"/>
    <property type="match status" value="1"/>
</dbReference>
<organism evidence="3 4">
    <name type="scientific">Verruconis gallopava</name>
    <dbReference type="NCBI Taxonomy" id="253628"/>
    <lineage>
        <taxon>Eukaryota</taxon>
        <taxon>Fungi</taxon>
        <taxon>Dikarya</taxon>
        <taxon>Ascomycota</taxon>
        <taxon>Pezizomycotina</taxon>
        <taxon>Dothideomycetes</taxon>
        <taxon>Pleosporomycetidae</taxon>
        <taxon>Venturiales</taxon>
        <taxon>Sympoventuriaceae</taxon>
        <taxon>Verruconis</taxon>
    </lineage>
</organism>
<feature type="compositionally biased region" description="Acidic residues" evidence="1">
    <location>
        <begin position="198"/>
        <end position="219"/>
    </location>
</feature>
<dbReference type="EMBL" id="KN847531">
    <property type="protein sequence ID" value="KIW08040.1"/>
    <property type="molecule type" value="Genomic_DNA"/>
</dbReference>
<evidence type="ECO:0000313" key="4">
    <source>
        <dbReference type="Proteomes" id="UP000053259"/>
    </source>
</evidence>
<dbReference type="GeneID" id="27308957"/>